<dbReference type="RefSeq" id="WP_197530833.1">
    <property type="nucleotide sequence ID" value="NZ_SJPS01000007.1"/>
</dbReference>
<organism evidence="1 2">
    <name type="scientific">Bythopirellula polymerisocia</name>
    <dbReference type="NCBI Taxonomy" id="2528003"/>
    <lineage>
        <taxon>Bacteria</taxon>
        <taxon>Pseudomonadati</taxon>
        <taxon>Planctomycetota</taxon>
        <taxon>Planctomycetia</taxon>
        <taxon>Pirellulales</taxon>
        <taxon>Lacipirellulaceae</taxon>
        <taxon>Bythopirellula</taxon>
    </lineage>
</organism>
<keyword evidence="2" id="KW-1185">Reference proteome</keyword>
<dbReference type="Proteomes" id="UP000318437">
    <property type="component" value="Unassembled WGS sequence"/>
</dbReference>
<name>A0A5C6CIL4_9BACT</name>
<comment type="caution">
    <text evidence="1">The sequence shown here is derived from an EMBL/GenBank/DDBJ whole genome shotgun (WGS) entry which is preliminary data.</text>
</comment>
<evidence type="ECO:0000313" key="2">
    <source>
        <dbReference type="Proteomes" id="UP000318437"/>
    </source>
</evidence>
<evidence type="ECO:0000313" key="1">
    <source>
        <dbReference type="EMBL" id="TWU22589.1"/>
    </source>
</evidence>
<dbReference type="SUPFAM" id="SSF48371">
    <property type="entry name" value="ARM repeat"/>
    <property type="match status" value="1"/>
</dbReference>
<protein>
    <submittedName>
        <fullName evidence="1">HEAT repeat protein</fullName>
    </submittedName>
</protein>
<dbReference type="AlphaFoldDB" id="A0A5C6CIL4"/>
<dbReference type="PANTHER" id="PTHR12697:SF5">
    <property type="entry name" value="DEOXYHYPUSINE HYDROXYLASE"/>
    <property type="match status" value="1"/>
</dbReference>
<sequence length="210" mass="22919">MVNLFSGCSTTLPWQKKEYTSIITPAMRVSAIRESASRATTVDSMEQTRLVEELAMQIRTEGDPLVRAAIQESLGDMEVPLARDVLIAGLNDDDLNVRLVCCQKLGNRGEPENVPILRGILEGGEVLDVKLAATDALGQIRSTESVKCLAIALKDRDPALQYAGVEALKQLSGQDFGNDVAAWQQYAEAGQLTEKRELSVADRVIQMSPF</sequence>
<dbReference type="PANTHER" id="PTHR12697">
    <property type="entry name" value="PBS LYASE HEAT-LIKE PROTEIN"/>
    <property type="match status" value="1"/>
</dbReference>
<dbReference type="GO" id="GO:0016491">
    <property type="term" value="F:oxidoreductase activity"/>
    <property type="evidence" value="ECO:0007669"/>
    <property type="project" value="TreeGrafter"/>
</dbReference>
<dbReference type="Pfam" id="PF13646">
    <property type="entry name" value="HEAT_2"/>
    <property type="match status" value="1"/>
</dbReference>
<dbReference type="InterPro" id="IPR011989">
    <property type="entry name" value="ARM-like"/>
</dbReference>
<accession>A0A5C6CIL4</accession>
<gene>
    <name evidence="1" type="ORF">Pla144_40490</name>
</gene>
<dbReference type="EMBL" id="SJPS01000007">
    <property type="protein sequence ID" value="TWU22589.1"/>
    <property type="molecule type" value="Genomic_DNA"/>
</dbReference>
<dbReference type="SMART" id="SM00567">
    <property type="entry name" value="EZ_HEAT"/>
    <property type="match status" value="2"/>
</dbReference>
<reference evidence="1 2" key="1">
    <citation type="submission" date="2019-02" db="EMBL/GenBank/DDBJ databases">
        <title>Deep-cultivation of Planctomycetes and their phenomic and genomic characterization uncovers novel biology.</title>
        <authorList>
            <person name="Wiegand S."/>
            <person name="Jogler M."/>
            <person name="Boedeker C."/>
            <person name="Pinto D."/>
            <person name="Vollmers J."/>
            <person name="Rivas-Marin E."/>
            <person name="Kohn T."/>
            <person name="Peeters S.H."/>
            <person name="Heuer A."/>
            <person name="Rast P."/>
            <person name="Oberbeckmann S."/>
            <person name="Bunk B."/>
            <person name="Jeske O."/>
            <person name="Meyerdierks A."/>
            <person name="Storesund J.E."/>
            <person name="Kallscheuer N."/>
            <person name="Luecker S."/>
            <person name="Lage O.M."/>
            <person name="Pohl T."/>
            <person name="Merkel B.J."/>
            <person name="Hornburger P."/>
            <person name="Mueller R.-W."/>
            <person name="Bruemmer F."/>
            <person name="Labrenz M."/>
            <person name="Spormann A.M."/>
            <person name="Op Den Camp H."/>
            <person name="Overmann J."/>
            <person name="Amann R."/>
            <person name="Jetten M.S.M."/>
            <person name="Mascher T."/>
            <person name="Medema M.H."/>
            <person name="Devos D.P."/>
            <person name="Kaster A.-K."/>
            <person name="Ovreas L."/>
            <person name="Rohde M."/>
            <person name="Galperin M.Y."/>
            <person name="Jogler C."/>
        </authorList>
    </citation>
    <scope>NUCLEOTIDE SEQUENCE [LARGE SCALE GENOMIC DNA]</scope>
    <source>
        <strain evidence="1 2">Pla144</strain>
    </source>
</reference>
<proteinExistence type="predicted"/>
<dbReference type="InterPro" id="IPR004155">
    <property type="entry name" value="PBS_lyase_HEAT"/>
</dbReference>
<dbReference type="InterPro" id="IPR016024">
    <property type="entry name" value="ARM-type_fold"/>
</dbReference>
<dbReference type="Gene3D" id="1.25.10.10">
    <property type="entry name" value="Leucine-rich Repeat Variant"/>
    <property type="match status" value="1"/>
</dbReference>